<organism evidence="2 3">
    <name type="scientific">Streptomyces celluloflavus</name>
    <dbReference type="NCBI Taxonomy" id="58344"/>
    <lineage>
        <taxon>Bacteria</taxon>
        <taxon>Bacillati</taxon>
        <taxon>Actinomycetota</taxon>
        <taxon>Actinomycetes</taxon>
        <taxon>Kitasatosporales</taxon>
        <taxon>Streptomycetaceae</taxon>
        <taxon>Streptomyces</taxon>
    </lineage>
</organism>
<sequence length="146" mass="15501">MRSSDSPSSRRSRRTCIPRTNPSSATASPADSSPRDLLTPGGLCAIHQPNSLPRLTAPAKSFAADCCIVLDDVQFARRDYRHRCHLATLGDPGQQQWLSVPPTPASPPNATAPVSRAAASDNPAKPRPGRRRGRVGNAAGPSRFPS</sequence>
<name>A0ABW7R7T7_9ACTN</name>
<dbReference type="Pfam" id="PF08889">
    <property type="entry name" value="WbqC"/>
    <property type="match status" value="1"/>
</dbReference>
<dbReference type="Proteomes" id="UP001610990">
    <property type="component" value="Unassembled WGS sequence"/>
</dbReference>
<feature type="compositionally biased region" description="Low complexity" evidence="1">
    <location>
        <begin position="135"/>
        <end position="146"/>
    </location>
</feature>
<keyword evidence="3" id="KW-1185">Reference proteome</keyword>
<dbReference type="EMBL" id="JBIRGH010000003">
    <property type="protein sequence ID" value="MFH8584102.1"/>
    <property type="molecule type" value="Genomic_DNA"/>
</dbReference>
<gene>
    <name evidence="2" type="ORF">ACH4GP_06860</name>
</gene>
<feature type="compositionally biased region" description="Low complexity" evidence="1">
    <location>
        <begin position="22"/>
        <end position="32"/>
    </location>
</feature>
<reference evidence="2 3" key="1">
    <citation type="submission" date="2024-10" db="EMBL/GenBank/DDBJ databases">
        <title>The Natural Products Discovery Center: Release of the First 8490 Sequenced Strains for Exploring Actinobacteria Biosynthetic Diversity.</title>
        <authorList>
            <person name="Kalkreuter E."/>
            <person name="Kautsar S.A."/>
            <person name="Yang D."/>
            <person name="Bader C.D."/>
            <person name="Teijaro C.N."/>
            <person name="Fluegel L."/>
            <person name="Davis C.M."/>
            <person name="Simpson J.R."/>
            <person name="Lauterbach L."/>
            <person name="Steele A.D."/>
            <person name="Gui C."/>
            <person name="Meng S."/>
            <person name="Li G."/>
            <person name="Viehrig K."/>
            <person name="Ye F."/>
            <person name="Su P."/>
            <person name="Kiefer A.F."/>
            <person name="Nichols A."/>
            <person name="Cepeda A.J."/>
            <person name="Yan W."/>
            <person name="Fan B."/>
            <person name="Jiang Y."/>
            <person name="Adhikari A."/>
            <person name="Zheng C.-J."/>
            <person name="Schuster L."/>
            <person name="Cowan T.M."/>
            <person name="Smanski M.J."/>
            <person name="Chevrette M.G."/>
            <person name="De Carvalho L.P.S."/>
            <person name="Shen B."/>
        </authorList>
    </citation>
    <scope>NUCLEOTIDE SEQUENCE [LARGE SCALE GENOMIC DNA]</scope>
    <source>
        <strain evidence="2 3">NPDC018013</strain>
    </source>
</reference>
<dbReference type="RefSeq" id="WP_397671710.1">
    <property type="nucleotide sequence ID" value="NZ_JBIRGH010000003.1"/>
</dbReference>
<evidence type="ECO:0000313" key="2">
    <source>
        <dbReference type="EMBL" id="MFH8584102.1"/>
    </source>
</evidence>
<comment type="caution">
    <text evidence="2">The sequence shown here is derived from an EMBL/GenBank/DDBJ whole genome shotgun (WGS) entry which is preliminary data.</text>
</comment>
<evidence type="ECO:0000313" key="3">
    <source>
        <dbReference type="Proteomes" id="UP001610990"/>
    </source>
</evidence>
<evidence type="ECO:0000256" key="1">
    <source>
        <dbReference type="SAM" id="MobiDB-lite"/>
    </source>
</evidence>
<proteinExistence type="predicted"/>
<feature type="region of interest" description="Disordered" evidence="1">
    <location>
        <begin position="89"/>
        <end position="146"/>
    </location>
</feature>
<dbReference type="InterPro" id="IPR014985">
    <property type="entry name" value="WbqC"/>
</dbReference>
<protein>
    <submittedName>
        <fullName evidence="2">WbqC family protein</fullName>
    </submittedName>
</protein>
<accession>A0ABW7R7T7</accession>
<feature type="region of interest" description="Disordered" evidence="1">
    <location>
        <begin position="1"/>
        <end position="39"/>
    </location>
</feature>